<keyword evidence="1" id="KW-0175">Coiled coil</keyword>
<gene>
    <name evidence="3" type="ORF">SAMN06296036_11830</name>
</gene>
<dbReference type="OrthoDB" id="5706647at2"/>
<feature type="region of interest" description="Disordered" evidence="2">
    <location>
        <begin position="1"/>
        <end position="57"/>
    </location>
</feature>
<dbReference type="EMBL" id="FWZT01000018">
    <property type="protein sequence ID" value="SMF56482.1"/>
    <property type="molecule type" value="Genomic_DNA"/>
</dbReference>
<feature type="region of interest" description="Disordered" evidence="2">
    <location>
        <begin position="161"/>
        <end position="182"/>
    </location>
</feature>
<accession>A0A1Y6CC55</accession>
<feature type="coiled-coil region" evidence="1">
    <location>
        <begin position="103"/>
        <end position="137"/>
    </location>
</feature>
<feature type="compositionally biased region" description="Polar residues" evidence="2">
    <location>
        <begin position="38"/>
        <end position="52"/>
    </location>
</feature>
<evidence type="ECO:0000313" key="4">
    <source>
        <dbReference type="Proteomes" id="UP000192907"/>
    </source>
</evidence>
<evidence type="ECO:0000256" key="1">
    <source>
        <dbReference type="SAM" id="Coils"/>
    </source>
</evidence>
<dbReference type="AlphaFoldDB" id="A0A1Y6CC55"/>
<sequence length="182" mass="20206">MGIFNRNQDRSQFEFEDSFAKKDQRPESGPPPVGGQGSNPTSSRQPPNTGNMAANRAKRAKITYSIEDAIKLMRELPSDQREMVVSIVQKTLSSANISVNDIIEDASRKLNRLGTRTKQLSKEIEELEAGIAERRTEIEKITIDTEETETVKISFENVLSTESADREERSARKSSSSSEAAG</sequence>
<reference evidence="4" key="1">
    <citation type="submission" date="2017-04" db="EMBL/GenBank/DDBJ databases">
        <authorList>
            <person name="Varghese N."/>
            <person name="Submissions S."/>
        </authorList>
    </citation>
    <scope>NUCLEOTIDE SEQUENCE [LARGE SCALE GENOMIC DNA]</scope>
    <source>
        <strain evidence="4">RKEM611</strain>
    </source>
</reference>
<dbReference type="Proteomes" id="UP000192907">
    <property type="component" value="Unassembled WGS sequence"/>
</dbReference>
<feature type="compositionally biased region" description="Basic and acidic residues" evidence="2">
    <location>
        <begin position="7"/>
        <end position="26"/>
    </location>
</feature>
<proteinExistence type="predicted"/>
<evidence type="ECO:0000313" key="3">
    <source>
        <dbReference type="EMBL" id="SMF56482.1"/>
    </source>
</evidence>
<evidence type="ECO:0000256" key="2">
    <source>
        <dbReference type="SAM" id="MobiDB-lite"/>
    </source>
</evidence>
<keyword evidence="4" id="KW-1185">Reference proteome</keyword>
<organism evidence="3 4">
    <name type="scientific">Pseudobacteriovorax antillogorgiicola</name>
    <dbReference type="NCBI Taxonomy" id="1513793"/>
    <lineage>
        <taxon>Bacteria</taxon>
        <taxon>Pseudomonadati</taxon>
        <taxon>Bdellovibrionota</taxon>
        <taxon>Oligoflexia</taxon>
        <taxon>Oligoflexales</taxon>
        <taxon>Pseudobacteriovoracaceae</taxon>
        <taxon>Pseudobacteriovorax</taxon>
    </lineage>
</organism>
<dbReference type="RefSeq" id="WP_132322422.1">
    <property type="nucleotide sequence ID" value="NZ_FWZT01000018.1"/>
</dbReference>
<name>A0A1Y6CC55_9BACT</name>
<feature type="compositionally biased region" description="Low complexity" evidence="2">
    <location>
        <begin position="173"/>
        <end position="182"/>
    </location>
</feature>
<protein>
    <submittedName>
        <fullName evidence="3">Uncharacterized protein</fullName>
    </submittedName>
</protein>